<feature type="compositionally biased region" description="Pro residues" evidence="1">
    <location>
        <begin position="151"/>
        <end position="162"/>
    </location>
</feature>
<comment type="caution">
    <text evidence="2">The sequence shown here is derived from an EMBL/GenBank/DDBJ whole genome shotgun (WGS) entry which is preliminary data.</text>
</comment>
<feature type="compositionally biased region" description="Pro residues" evidence="1">
    <location>
        <begin position="173"/>
        <end position="186"/>
    </location>
</feature>
<feature type="compositionally biased region" description="Basic and acidic residues" evidence="1">
    <location>
        <begin position="136"/>
        <end position="150"/>
    </location>
</feature>
<gene>
    <name evidence="2" type="ORF">LTR36_005382</name>
</gene>
<proteinExistence type="predicted"/>
<reference evidence="2 3" key="1">
    <citation type="submission" date="2021-11" db="EMBL/GenBank/DDBJ databases">
        <title>Black yeast isolated from Biological Soil Crust.</title>
        <authorList>
            <person name="Kurbessoian T."/>
        </authorList>
    </citation>
    <scope>NUCLEOTIDE SEQUENCE [LARGE SCALE GENOMIC DNA]</scope>
    <source>
        <strain evidence="2 3">CCFEE 5522</strain>
    </source>
</reference>
<organism evidence="2 3">
    <name type="scientific">Oleoguttula mirabilis</name>
    <dbReference type="NCBI Taxonomy" id="1507867"/>
    <lineage>
        <taxon>Eukaryota</taxon>
        <taxon>Fungi</taxon>
        <taxon>Dikarya</taxon>
        <taxon>Ascomycota</taxon>
        <taxon>Pezizomycotina</taxon>
        <taxon>Dothideomycetes</taxon>
        <taxon>Dothideomycetidae</taxon>
        <taxon>Mycosphaerellales</taxon>
        <taxon>Teratosphaeriaceae</taxon>
        <taxon>Oleoguttula</taxon>
    </lineage>
</organism>
<feature type="compositionally biased region" description="Polar residues" evidence="1">
    <location>
        <begin position="212"/>
        <end position="221"/>
    </location>
</feature>
<protein>
    <submittedName>
        <fullName evidence="2">Uncharacterized protein</fullName>
    </submittedName>
</protein>
<feature type="compositionally biased region" description="Pro residues" evidence="1">
    <location>
        <begin position="37"/>
        <end position="49"/>
    </location>
</feature>
<feature type="region of interest" description="Disordered" evidence="1">
    <location>
        <begin position="1"/>
        <end position="252"/>
    </location>
</feature>
<dbReference type="AlphaFoldDB" id="A0AAV9JFR0"/>
<evidence type="ECO:0000313" key="2">
    <source>
        <dbReference type="EMBL" id="KAK4543737.1"/>
    </source>
</evidence>
<name>A0AAV9JFR0_9PEZI</name>
<accession>A0AAV9JFR0</accession>
<keyword evidence="3" id="KW-1185">Reference proteome</keyword>
<evidence type="ECO:0000313" key="3">
    <source>
        <dbReference type="Proteomes" id="UP001324427"/>
    </source>
</evidence>
<dbReference type="Proteomes" id="UP001324427">
    <property type="component" value="Unassembled WGS sequence"/>
</dbReference>
<feature type="compositionally biased region" description="Pro residues" evidence="1">
    <location>
        <begin position="106"/>
        <end position="119"/>
    </location>
</feature>
<sequence>MLSQIKVPKPTHAEQPSAQHPTPMWLEEQRALGPQTTSPPPEPRTPPPESSVEPLNCTKPADSEQPTAPRPTEPMLVCTDKQLTLGPKAPNPPRPRPPPHPKPKPPPKPNPFPQPPWRPRPTNTQQPTAVGPSEPRLVRSDEEGKQREPRPPSPSPPLPPPEDGIDRRKQLEPQPPQPPPPPPPSPKDGVLSTAPRLSGLESVRPNEKQLPAWSSVNSGARSTPVRDPNKPSGRDTGGSCGSIPYKPPPKGKAMGVFVQEVLLLPMGVC</sequence>
<dbReference type="EMBL" id="JAVFHQ010000030">
    <property type="protein sequence ID" value="KAK4543737.1"/>
    <property type="molecule type" value="Genomic_DNA"/>
</dbReference>
<evidence type="ECO:0000256" key="1">
    <source>
        <dbReference type="SAM" id="MobiDB-lite"/>
    </source>
</evidence>